<dbReference type="RefSeq" id="WP_138288788.1">
    <property type="nucleotide sequence ID" value="NZ_CP058350.1"/>
</dbReference>
<keyword evidence="2" id="KW-1185">Reference proteome</keyword>
<protein>
    <recommendedName>
        <fullName evidence="3">Transposase</fullName>
    </recommendedName>
</protein>
<gene>
    <name evidence="1" type="ORF">FE840_001410</name>
</gene>
<dbReference type="EMBL" id="CP058350">
    <property type="protein sequence ID" value="QLF68317.1"/>
    <property type="molecule type" value="Genomic_DNA"/>
</dbReference>
<evidence type="ECO:0000313" key="2">
    <source>
        <dbReference type="Proteomes" id="UP000308530"/>
    </source>
</evidence>
<name>A0ABX6QJ50_9HYPH</name>
<proteinExistence type="predicted"/>
<evidence type="ECO:0008006" key="3">
    <source>
        <dbReference type="Google" id="ProtNLM"/>
    </source>
</evidence>
<sequence length="140" mass="15842">MALHHFTQRQIANALGVSEMTISRCVHLLGCDNRPLAKFDAWQVFMYAELQELGFQQHVIKELIAEFRHECLFVFGNPDARAWIVSVARDGNEFRTTVKSAVHLAAICDLFPTSMIVPLHTLADRARQHLTALKTRKAAT</sequence>
<dbReference type="Proteomes" id="UP000308530">
    <property type="component" value="Chromosome"/>
</dbReference>
<evidence type="ECO:0000313" key="1">
    <source>
        <dbReference type="EMBL" id="QLF68317.1"/>
    </source>
</evidence>
<accession>A0ABX6QJ50</accession>
<organism evidence="1 2">
    <name type="scientific">Peteryoungia desertarenae</name>
    <dbReference type="NCBI Taxonomy" id="1813451"/>
    <lineage>
        <taxon>Bacteria</taxon>
        <taxon>Pseudomonadati</taxon>
        <taxon>Pseudomonadota</taxon>
        <taxon>Alphaproteobacteria</taxon>
        <taxon>Hyphomicrobiales</taxon>
        <taxon>Rhizobiaceae</taxon>
        <taxon>Peteryoungia</taxon>
    </lineage>
</organism>
<reference evidence="1 2" key="1">
    <citation type="submission" date="2020-06" db="EMBL/GenBank/DDBJ databases">
        <title>Genome sequence of Rhizobium sp strain ADMK78.</title>
        <authorList>
            <person name="Rahi P."/>
        </authorList>
    </citation>
    <scope>NUCLEOTIDE SEQUENCE [LARGE SCALE GENOMIC DNA]</scope>
    <source>
        <strain evidence="1 2">ADMK78</strain>
    </source>
</reference>